<keyword evidence="19" id="KW-1185">Reference proteome</keyword>
<proteinExistence type="inferred from homology"/>
<dbReference type="PANTHER" id="PTHR47964">
    <property type="entry name" value="ATP-DEPENDENT DNA HELICASE HOMOLOG RECG, CHLOROPLASTIC"/>
    <property type="match status" value="1"/>
</dbReference>
<evidence type="ECO:0000256" key="4">
    <source>
        <dbReference type="ARBA" id="ARBA00022763"/>
    </source>
</evidence>
<evidence type="ECO:0000256" key="12">
    <source>
        <dbReference type="ARBA" id="ARBA00034617"/>
    </source>
</evidence>
<dbReference type="InterPro" id="IPR011545">
    <property type="entry name" value="DEAD/DEAH_box_helicase_dom"/>
</dbReference>
<dbReference type="SMART" id="SM00490">
    <property type="entry name" value="HELICc"/>
    <property type="match status" value="1"/>
</dbReference>
<organism evidence="18 19">
    <name type="scientific">Flammeovirga pectinis</name>
    <dbReference type="NCBI Taxonomy" id="2494373"/>
    <lineage>
        <taxon>Bacteria</taxon>
        <taxon>Pseudomonadati</taxon>
        <taxon>Bacteroidota</taxon>
        <taxon>Cytophagia</taxon>
        <taxon>Cytophagales</taxon>
        <taxon>Flammeovirgaceae</taxon>
        <taxon>Flammeovirga</taxon>
    </lineage>
</organism>
<dbReference type="InterPro" id="IPR012340">
    <property type="entry name" value="NA-bd_OB-fold"/>
</dbReference>
<comment type="catalytic activity">
    <reaction evidence="14 15">
        <text>ATP + H2O = ADP + phosphate + H(+)</text>
        <dbReference type="Rhea" id="RHEA:13065"/>
        <dbReference type="ChEBI" id="CHEBI:15377"/>
        <dbReference type="ChEBI" id="CHEBI:15378"/>
        <dbReference type="ChEBI" id="CHEBI:30616"/>
        <dbReference type="ChEBI" id="CHEBI:43474"/>
        <dbReference type="ChEBI" id="CHEBI:456216"/>
        <dbReference type="EC" id="5.6.2.4"/>
    </reaction>
</comment>
<evidence type="ECO:0000256" key="8">
    <source>
        <dbReference type="ARBA" id="ARBA00023125"/>
    </source>
</evidence>
<dbReference type="GO" id="GO:0043138">
    <property type="term" value="F:3'-5' DNA helicase activity"/>
    <property type="evidence" value="ECO:0007669"/>
    <property type="project" value="UniProtKB-EC"/>
</dbReference>
<dbReference type="PROSITE" id="PS51192">
    <property type="entry name" value="HELICASE_ATP_BIND_1"/>
    <property type="match status" value="1"/>
</dbReference>
<comment type="function">
    <text evidence="15">Plays a critical role in recombination and DNA repair. Helps process Holliday junction intermediates to mature products by catalyzing branch migration. Has replication fork regression activity, unwinds stalled or blocked replication forks to make a HJ that can be resolved. Has a DNA unwinding activity characteristic of a DNA helicase with 3'-5' polarity.</text>
</comment>
<dbReference type="InterPro" id="IPR047112">
    <property type="entry name" value="RecG/Mfd"/>
</dbReference>
<dbReference type="InterPro" id="IPR033454">
    <property type="entry name" value="RecG_wedge"/>
</dbReference>
<evidence type="ECO:0000313" key="18">
    <source>
        <dbReference type="EMBL" id="AZQ63434.1"/>
    </source>
</evidence>
<dbReference type="SUPFAM" id="SSF52540">
    <property type="entry name" value="P-loop containing nucleoside triphosphate hydrolases"/>
    <property type="match status" value="2"/>
</dbReference>
<name>A0A3Q9FRA0_9BACT</name>
<dbReference type="Pfam" id="PF00271">
    <property type="entry name" value="Helicase_C"/>
    <property type="match status" value="1"/>
</dbReference>
<keyword evidence="6 15" id="KW-0347">Helicase</keyword>
<evidence type="ECO:0000256" key="2">
    <source>
        <dbReference type="ARBA" id="ARBA00017846"/>
    </source>
</evidence>
<dbReference type="Pfam" id="PF00270">
    <property type="entry name" value="DEAD"/>
    <property type="match status" value="1"/>
</dbReference>
<dbReference type="InterPro" id="IPR001650">
    <property type="entry name" value="Helicase_C-like"/>
</dbReference>
<evidence type="ECO:0000256" key="15">
    <source>
        <dbReference type="RuleBase" id="RU363016"/>
    </source>
</evidence>
<dbReference type="NCBIfam" id="NF008168">
    <property type="entry name" value="PRK10917.2-2"/>
    <property type="match status" value="1"/>
</dbReference>
<keyword evidence="3 15" id="KW-0547">Nucleotide-binding</keyword>
<dbReference type="InterPro" id="IPR027417">
    <property type="entry name" value="P-loop_NTPase"/>
</dbReference>
<keyword evidence="9 15" id="KW-0233">DNA recombination</keyword>
<accession>A0A3Q9FRA0</accession>
<evidence type="ECO:0000256" key="10">
    <source>
        <dbReference type="ARBA" id="ARBA00023204"/>
    </source>
</evidence>
<evidence type="ECO:0000256" key="1">
    <source>
        <dbReference type="ARBA" id="ARBA00007504"/>
    </source>
</evidence>
<evidence type="ECO:0000256" key="14">
    <source>
        <dbReference type="ARBA" id="ARBA00048988"/>
    </source>
</evidence>
<dbReference type="AlphaFoldDB" id="A0A3Q9FRA0"/>
<sequence length="703" mass="79571">MNNIFDTKIEFLKGVGAVRAEILNKELGVYTFGDLLEQYPFRHEDRTHFYKINEVVSDTAYVQMIGRLTFVNSIGEGRSKRLVATFSDETGEMEFVWFRGAKWVEKSLKVGMWYIAYGKPQRYGFKFSISHPELDEYDPNTATPQATSGGLAPVYHTSEKMKTKKVDSRVLAKLTRTLLEKVYHTISETLPEYLIKEHNLISKGLAVAWTHFPKNAETLDQAKKRLKFEELFYLQLKIIASKVGKRTDKYRGQIFTIIPTFNDFFNNHLPFDLTGAQKRVIREIYNDMRSGYQMNRLLQGDVGSGKTIVAFMCMLMALDNDAQSALMAPTEILAQQHYNGLKEFADAMGVTIELLTGSSKTKTRRRIDETLRDGSLKIIVGTHALIEDKVDFYNLGLCVIDEQHRFGVAQRAALWKKSSKAKPHMLVMTATPIPRTLAMTVYGDLEVSVIDELPAGRKPIITWHKFEKGRLRVFGFLKEQVELGRQVYIVYPLIEESETLDYQNLMSGYESVTRAFPDYKVSVVHGRMKAADKDAEMQRFAEGKTEIMVATTVIEVGVNIPNSTVMIIENAEKFGLAQLHQLRGRVGRGGEQSYCILMTGDKLSKDGKVRIKTMVDTTDGFKIADADLKLRGPGDIEGTQQSGILDLRHADIGADAALLQEVRGIAEKILDEDPDLQKEENQLIKHQQSLLVKKSSTNWSRIS</sequence>
<dbReference type="Gene3D" id="3.40.50.300">
    <property type="entry name" value="P-loop containing nucleotide triphosphate hydrolases"/>
    <property type="match status" value="2"/>
</dbReference>
<feature type="domain" description="Helicase C-terminal" evidence="17">
    <location>
        <begin position="469"/>
        <end position="629"/>
    </location>
</feature>
<comment type="similarity">
    <text evidence="1 15">Belongs to the helicase family. RecG subfamily.</text>
</comment>
<keyword evidence="10 15" id="KW-0234">DNA repair</keyword>
<reference evidence="18 19" key="1">
    <citation type="submission" date="2018-12" db="EMBL/GenBank/DDBJ databases">
        <title>Flammeovirga pectinis sp. nov., isolated from the gut of the Korean scallop, Patinopecten yessoensis.</title>
        <authorList>
            <person name="Bae J.-W."/>
            <person name="Jeong Y.-S."/>
            <person name="Kang W."/>
        </authorList>
    </citation>
    <scope>NUCLEOTIDE SEQUENCE [LARGE SCALE GENOMIC DNA]</scope>
    <source>
        <strain evidence="18 19">L12M1</strain>
    </source>
</reference>
<dbReference type="EC" id="5.6.2.4" evidence="13 15"/>
<dbReference type="GO" id="GO:0006281">
    <property type="term" value="P:DNA repair"/>
    <property type="evidence" value="ECO:0007669"/>
    <property type="project" value="UniProtKB-UniRule"/>
</dbReference>
<evidence type="ECO:0000256" key="3">
    <source>
        <dbReference type="ARBA" id="ARBA00022741"/>
    </source>
</evidence>
<evidence type="ECO:0000313" key="19">
    <source>
        <dbReference type="Proteomes" id="UP000267268"/>
    </source>
</evidence>
<dbReference type="GO" id="GO:0016887">
    <property type="term" value="F:ATP hydrolysis activity"/>
    <property type="evidence" value="ECO:0007669"/>
    <property type="project" value="RHEA"/>
</dbReference>
<dbReference type="InterPro" id="IPR014001">
    <property type="entry name" value="Helicase_ATP-bd"/>
</dbReference>
<keyword evidence="11" id="KW-0413">Isomerase</keyword>
<dbReference type="NCBIfam" id="TIGR00643">
    <property type="entry name" value="recG"/>
    <property type="match status" value="1"/>
</dbReference>
<keyword evidence="4 15" id="KW-0227">DNA damage</keyword>
<dbReference type="Pfam" id="PF19833">
    <property type="entry name" value="RecG_dom3_C"/>
    <property type="match status" value="1"/>
</dbReference>
<dbReference type="NCBIfam" id="NF008165">
    <property type="entry name" value="PRK10917.1-3"/>
    <property type="match status" value="1"/>
</dbReference>
<evidence type="ECO:0000256" key="13">
    <source>
        <dbReference type="ARBA" id="ARBA00034808"/>
    </source>
</evidence>
<dbReference type="SUPFAM" id="SSF50249">
    <property type="entry name" value="Nucleic acid-binding proteins"/>
    <property type="match status" value="1"/>
</dbReference>
<dbReference type="OrthoDB" id="9804325at2"/>
<evidence type="ECO:0000259" key="17">
    <source>
        <dbReference type="PROSITE" id="PS51194"/>
    </source>
</evidence>
<dbReference type="GO" id="GO:0003677">
    <property type="term" value="F:DNA binding"/>
    <property type="evidence" value="ECO:0007669"/>
    <property type="project" value="UniProtKB-KW"/>
</dbReference>
<dbReference type="InterPro" id="IPR004609">
    <property type="entry name" value="ATP-dep_DNA_helicase_RecG"/>
</dbReference>
<evidence type="ECO:0000256" key="7">
    <source>
        <dbReference type="ARBA" id="ARBA00022840"/>
    </source>
</evidence>
<evidence type="ECO:0000256" key="9">
    <source>
        <dbReference type="ARBA" id="ARBA00023172"/>
    </source>
</evidence>
<dbReference type="PANTHER" id="PTHR47964:SF1">
    <property type="entry name" value="ATP-DEPENDENT DNA HELICASE HOMOLOG RECG, CHLOROPLASTIC"/>
    <property type="match status" value="1"/>
</dbReference>
<dbReference type="RefSeq" id="WP_126615955.1">
    <property type="nucleotide sequence ID" value="NZ_CP034562.1"/>
</dbReference>
<feature type="domain" description="Helicase ATP-binding" evidence="16">
    <location>
        <begin position="287"/>
        <end position="450"/>
    </location>
</feature>
<dbReference type="CDD" id="cd17992">
    <property type="entry name" value="DEXHc_RecG"/>
    <property type="match status" value="1"/>
</dbReference>
<evidence type="ECO:0000256" key="11">
    <source>
        <dbReference type="ARBA" id="ARBA00023235"/>
    </source>
</evidence>
<evidence type="ECO:0000259" key="16">
    <source>
        <dbReference type="PROSITE" id="PS51192"/>
    </source>
</evidence>
<comment type="catalytic activity">
    <reaction evidence="12 15">
        <text>Couples ATP hydrolysis with the unwinding of duplex DNA by translocating in the 3'-5' direction.</text>
        <dbReference type="EC" id="5.6.2.4"/>
    </reaction>
</comment>
<keyword evidence="8" id="KW-0238">DNA-binding</keyword>
<gene>
    <name evidence="18" type="primary">recG</name>
    <name evidence="18" type="ORF">EI427_14700</name>
</gene>
<dbReference type="SMART" id="SM00487">
    <property type="entry name" value="DEXDc"/>
    <property type="match status" value="1"/>
</dbReference>
<evidence type="ECO:0000256" key="5">
    <source>
        <dbReference type="ARBA" id="ARBA00022801"/>
    </source>
</evidence>
<dbReference type="GO" id="GO:0006310">
    <property type="term" value="P:DNA recombination"/>
    <property type="evidence" value="ECO:0007669"/>
    <property type="project" value="UniProtKB-UniRule"/>
</dbReference>
<keyword evidence="7 15" id="KW-0067">ATP-binding</keyword>
<dbReference type="PROSITE" id="PS51194">
    <property type="entry name" value="HELICASE_CTER"/>
    <property type="match status" value="1"/>
</dbReference>
<protein>
    <recommendedName>
        <fullName evidence="2 15">ATP-dependent DNA helicase RecG</fullName>
        <ecNumber evidence="13 15">5.6.2.4</ecNumber>
    </recommendedName>
</protein>
<dbReference type="KEGG" id="fll:EI427_14700"/>
<dbReference type="EMBL" id="CP034562">
    <property type="protein sequence ID" value="AZQ63434.1"/>
    <property type="molecule type" value="Genomic_DNA"/>
</dbReference>
<dbReference type="Gene3D" id="2.40.50.140">
    <property type="entry name" value="Nucleic acid-binding proteins"/>
    <property type="match status" value="1"/>
</dbReference>
<dbReference type="CDD" id="cd04488">
    <property type="entry name" value="RecG_wedge_OBF"/>
    <property type="match status" value="1"/>
</dbReference>
<dbReference type="Pfam" id="PF17191">
    <property type="entry name" value="RecG_wedge"/>
    <property type="match status" value="1"/>
</dbReference>
<dbReference type="Proteomes" id="UP000267268">
    <property type="component" value="Chromosome 1"/>
</dbReference>
<evidence type="ECO:0000256" key="6">
    <source>
        <dbReference type="ARBA" id="ARBA00022806"/>
    </source>
</evidence>
<keyword evidence="5 15" id="KW-0378">Hydrolase</keyword>
<dbReference type="InterPro" id="IPR045562">
    <property type="entry name" value="RecG_dom3_C"/>
</dbReference>
<dbReference type="GO" id="GO:0005524">
    <property type="term" value="F:ATP binding"/>
    <property type="evidence" value="ECO:0007669"/>
    <property type="project" value="UniProtKB-KW"/>
</dbReference>